<proteinExistence type="predicted"/>
<evidence type="ECO:0000313" key="2">
    <source>
        <dbReference type="Proteomes" id="UP001305647"/>
    </source>
</evidence>
<sequence>MLAFATARFAGFAGQILPFHCSIAQKKLPVSPDTAEPDTGTKKTRCLQNRVSIPDAARHVDGRLDLVCCARTIADRTEEQTRPNPTRSCIGLFFLCPSVPPRLIPSVPSF</sequence>
<comment type="caution">
    <text evidence="1">The sequence shown here is derived from an EMBL/GenBank/DDBJ whole genome shotgun (WGS) entry which is preliminary data.</text>
</comment>
<dbReference type="Proteomes" id="UP001305647">
    <property type="component" value="Unassembled WGS sequence"/>
</dbReference>
<accession>A0AAN6Q6V0</accession>
<keyword evidence="2" id="KW-1185">Reference proteome</keyword>
<organism evidence="1 2">
    <name type="scientific">Parathielavia hyrcaniae</name>
    <dbReference type="NCBI Taxonomy" id="113614"/>
    <lineage>
        <taxon>Eukaryota</taxon>
        <taxon>Fungi</taxon>
        <taxon>Dikarya</taxon>
        <taxon>Ascomycota</taxon>
        <taxon>Pezizomycotina</taxon>
        <taxon>Sordariomycetes</taxon>
        <taxon>Sordariomycetidae</taxon>
        <taxon>Sordariales</taxon>
        <taxon>Chaetomiaceae</taxon>
        <taxon>Parathielavia</taxon>
    </lineage>
</organism>
<evidence type="ECO:0000313" key="1">
    <source>
        <dbReference type="EMBL" id="KAK4104687.1"/>
    </source>
</evidence>
<dbReference type="EMBL" id="MU863626">
    <property type="protein sequence ID" value="KAK4104687.1"/>
    <property type="molecule type" value="Genomic_DNA"/>
</dbReference>
<reference evidence="1" key="1">
    <citation type="journal article" date="2023" name="Mol. Phylogenet. Evol.">
        <title>Genome-scale phylogeny and comparative genomics of the fungal order Sordariales.</title>
        <authorList>
            <person name="Hensen N."/>
            <person name="Bonometti L."/>
            <person name="Westerberg I."/>
            <person name="Brannstrom I.O."/>
            <person name="Guillou S."/>
            <person name="Cros-Aarteil S."/>
            <person name="Calhoun S."/>
            <person name="Haridas S."/>
            <person name="Kuo A."/>
            <person name="Mondo S."/>
            <person name="Pangilinan J."/>
            <person name="Riley R."/>
            <person name="LaButti K."/>
            <person name="Andreopoulos B."/>
            <person name="Lipzen A."/>
            <person name="Chen C."/>
            <person name="Yan M."/>
            <person name="Daum C."/>
            <person name="Ng V."/>
            <person name="Clum A."/>
            <person name="Steindorff A."/>
            <person name="Ohm R.A."/>
            <person name="Martin F."/>
            <person name="Silar P."/>
            <person name="Natvig D.O."/>
            <person name="Lalanne C."/>
            <person name="Gautier V."/>
            <person name="Ament-Velasquez S.L."/>
            <person name="Kruys A."/>
            <person name="Hutchinson M.I."/>
            <person name="Powell A.J."/>
            <person name="Barry K."/>
            <person name="Miller A.N."/>
            <person name="Grigoriev I.V."/>
            <person name="Debuchy R."/>
            <person name="Gladieux P."/>
            <person name="Hiltunen Thoren M."/>
            <person name="Johannesson H."/>
        </authorList>
    </citation>
    <scope>NUCLEOTIDE SEQUENCE</scope>
    <source>
        <strain evidence="1">CBS 757.83</strain>
    </source>
</reference>
<reference evidence="1" key="2">
    <citation type="submission" date="2023-05" db="EMBL/GenBank/DDBJ databases">
        <authorList>
            <consortium name="Lawrence Berkeley National Laboratory"/>
            <person name="Steindorff A."/>
            <person name="Hensen N."/>
            <person name="Bonometti L."/>
            <person name="Westerberg I."/>
            <person name="Brannstrom I.O."/>
            <person name="Guillou S."/>
            <person name="Cros-Aarteil S."/>
            <person name="Calhoun S."/>
            <person name="Haridas S."/>
            <person name="Kuo A."/>
            <person name="Mondo S."/>
            <person name="Pangilinan J."/>
            <person name="Riley R."/>
            <person name="Labutti K."/>
            <person name="Andreopoulos B."/>
            <person name="Lipzen A."/>
            <person name="Chen C."/>
            <person name="Yanf M."/>
            <person name="Daum C."/>
            <person name="Ng V."/>
            <person name="Clum A."/>
            <person name="Ohm R."/>
            <person name="Martin F."/>
            <person name="Silar P."/>
            <person name="Natvig D."/>
            <person name="Lalanne C."/>
            <person name="Gautier V."/>
            <person name="Ament-Velasquez S.L."/>
            <person name="Kruys A."/>
            <person name="Hutchinson M.I."/>
            <person name="Powell A.J."/>
            <person name="Barry K."/>
            <person name="Miller A.N."/>
            <person name="Grigoriev I.V."/>
            <person name="Debuchy R."/>
            <person name="Gladieux P."/>
            <person name="Thoren M.H."/>
            <person name="Johannesson H."/>
        </authorList>
    </citation>
    <scope>NUCLEOTIDE SEQUENCE</scope>
    <source>
        <strain evidence="1">CBS 757.83</strain>
    </source>
</reference>
<dbReference type="AlphaFoldDB" id="A0AAN6Q6V0"/>
<name>A0AAN6Q6V0_9PEZI</name>
<gene>
    <name evidence="1" type="ORF">N658DRAFT_186336</name>
</gene>
<protein>
    <submittedName>
        <fullName evidence="1">Uncharacterized protein</fullName>
    </submittedName>
</protein>